<feature type="region of interest" description="Disordered" evidence="1">
    <location>
        <begin position="1"/>
        <end position="27"/>
    </location>
</feature>
<sequence>MVERRRGVRVVTDGAHHGDLPAEQGRRDRLVGALAAGGDRPPAARDGLAGQRVAVDPDHQVGIDGADHDDPAG</sequence>
<feature type="region of interest" description="Disordered" evidence="1">
    <location>
        <begin position="54"/>
        <end position="73"/>
    </location>
</feature>
<dbReference type="AlphaFoldDB" id="A0A645GS10"/>
<comment type="caution">
    <text evidence="2">The sequence shown here is derived from an EMBL/GenBank/DDBJ whole genome shotgun (WGS) entry which is preliminary data.</text>
</comment>
<feature type="compositionally biased region" description="Basic and acidic residues" evidence="1">
    <location>
        <begin position="55"/>
        <end position="73"/>
    </location>
</feature>
<feature type="compositionally biased region" description="Basic and acidic residues" evidence="1">
    <location>
        <begin position="14"/>
        <end position="27"/>
    </location>
</feature>
<name>A0A645GS10_9ZZZZ</name>
<gene>
    <name evidence="2" type="ORF">SDC9_176062</name>
</gene>
<evidence type="ECO:0000256" key="1">
    <source>
        <dbReference type="SAM" id="MobiDB-lite"/>
    </source>
</evidence>
<evidence type="ECO:0000313" key="2">
    <source>
        <dbReference type="EMBL" id="MPN28619.1"/>
    </source>
</evidence>
<dbReference type="EMBL" id="VSSQ01078978">
    <property type="protein sequence ID" value="MPN28619.1"/>
    <property type="molecule type" value="Genomic_DNA"/>
</dbReference>
<organism evidence="2">
    <name type="scientific">bioreactor metagenome</name>
    <dbReference type="NCBI Taxonomy" id="1076179"/>
    <lineage>
        <taxon>unclassified sequences</taxon>
        <taxon>metagenomes</taxon>
        <taxon>ecological metagenomes</taxon>
    </lineage>
</organism>
<protein>
    <submittedName>
        <fullName evidence="2">Uncharacterized protein</fullName>
    </submittedName>
</protein>
<proteinExistence type="predicted"/>
<reference evidence="2" key="1">
    <citation type="submission" date="2019-08" db="EMBL/GenBank/DDBJ databases">
        <authorList>
            <person name="Kucharzyk K."/>
            <person name="Murdoch R.W."/>
            <person name="Higgins S."/>
            <person name="Loffler F."/>
        </authorList>
    </citation>
    <scope>NUCLEOTIDE SEQUENCE</scope>
</reference>
<accession>A0A645GS10</accession>